<reference evidence="3 4" key="1">
    <citation type="submission" date="2018-01" db="EMBL/GenBank/DDBJ databases">
        <title>Superficieibacter electus gen. nov., sp. nov., an extended-spectrum beta-lactamase possessing member of the Enterobacteriaceae family, isolated from intensive care unit surfaces.</title>
        <authorList>
            <person name="Potter R.F."/>
            <person name="D'Souza A.W."/>
        </authorList>
    </citation>
    <scope>NUCLEOTIDE SEQUENCE [LARGE SCALE GENOMIC DNA]</scope>
    <source>
        <strain evidence="2 4">BP-1</strain>
        <strain evidence="1 3">BP-2</strain>
    </source>
</reference>
<dbReference type="EMBL" id="PQGD01000015">
    <property type="protein sequence ID" value="POP46108.1"/>
    <property type="molecule type" value="Genomic_DNA"/>
</dbReference>
<sequence length="150" mass="16969">MLALIILLFISAAAFLLSRDNKGNVALDDICWLNSPDDLADVDLSSADCPHYQMSQEWSRLWDCTGQALRARFHRHKQRLAAISPSPCQRVLCCRKRDELRFSFRISSLRQLIACRHASGADCHRAGQFGVIHKAQCAFSPLCFFLSEQT</sequence>
<evidence type="ECO:0000313" key="2">
    <source>
        <dbReference type="EMBL" id="POP46108.1"/>
    </source>
</evidence>
<proteinExistence type="predicted"/>
<dbReference type="OrthoDB" id="6465821at2"/>
<name>A0A2P5GLF6_9ENTR</name>
<comment type="caution">
    <text evidence="2">The sequence shown here is derived from an EMBL/GenBank/DDBJ whole genome shotgun (WGS) entry which is preliminary data.</text>
</comment>
<dbReference type="EMBL" id="PQGE01000012">
    <property type="protein sequence ID" value="POP43838.1"/>
    <property type="molecule type" value="Genomic_DNA"/>
</dbReference>
<dbReference type="RefSeq" id="WP_103676834.1">
    <property type="nucleotide sequence ID" value="NZ_PQGD01000015.1"/>
</dbReference>
<keyword evidence="3" id="KW-1185">Reference proteome</keyword>
<evidence type="ECO:0000313" key="3">
    <source>
        <dbReference type="Proteomes" id="UP000237073"/>
    </source>
</evidence>
<dbReference type="Proteomes" id="UP000237073">
    <property type="component" value="Unassembled WGS sequence"/>
</dbReference>
<evidence type="ECO:0000313" key="1">
    <source>
        <dbReference type="EMBL" id="POP43838.1"/>
    </source>
</evidence>
<protein>
    <submittedName>
        <fullName evidence="2">Uncharacterized protein</fullName>
    </submittedName>
</protein>
<organism evidence="2 4">
    <name type="scientific">Superficieibacter electus</name>
    <dbReference type="NCBI Taxonomy" id="2022662"/>
    <lineage>
        <taxon>Bacteria</taxon>
        <taxon>Pseudomonadati</taxon>
        <taxon>Pseudomonadota</taxon>
        <taxon>Gammaproteobacteria</taxon>
        <taxon>Enterobacterales</taxon>
        <taxon>Enterobacteriaceae</taxon>
        <taxon>Superficieibacter</taxon>
    </lineage>
</organism>
<dbReference type="AlphaFoldDB" id="A0A2P5GLF6"/>
<evidence type="ECO:0000313" key="4">
    <source>
        <dbReference type="Proteomes" id="UP000247005"/>
    </source>
</evidence>
<gene>
    <name evidence="2" type="ORF">CHU32_18340</name>
    <name evidence="1" type="ORF">CHU33_14735</name>
</gene>
<dbReference type="Proteomes" id="UP000247005">
    <property type="component" value="Unassembled WGS sequence"/>
</dbReference>
<accession>A0A2P5GLF6</accession>